<dbReference type="EMBL" id="JAJSOF020000023">
    <property type="protein sequence ID" value="KAJ4435652.1"/>
    <property type="molecule type" value="Genomic_DNA"/>
</dbReference>
<accession>A0ABQ8SPQ8</accession>
<sequence>LKEEQRLRVFENKILKKIFGAKRDAVTGEWRKLHNAELYALYSSPDIIRNIKSRRLRWEGHAARMSESRNANRVLVGRLERKRPLGRPRRIWEDNVRMDLREVGCDGRDWINLAWDRDRWPAYVRATTNLRLLQLVVGGELPCSKEEAASLAGIQLRIEESWGRPYPGGGGSSTASSTTQHPAGPISPDDPSTLRPISEDKESFLLPVPSFSTSNMARPVSPLAEETEAGSEEGDADAGGSGSGSGSGSGGGGSGSAWRRAGTFSGTTSTSSSGIRGMQGGQLKNSSSLLRKCYPSSSTQVPFLPAGRLEDCLPPCYHGAKTMAKLIKLVQLPRFLHESLSSVRPVYVIDVYKLTPSNGPKERSRRARDLTVASDNLSAIEFRPGDFFFNVEPVIRNEASHRKIVFRVGILA</sequence>
<evidence type="ECO:0000313" key="3">
    <source>
        <dbReference type="Proteomes" id="UP001148838"/>
    </source>
</evidence>
<feature type="region of interest" description="Disordered" evidence="1">
    <location>
        <begin position="162"/>
        <end position="281"/>
    </location>
</feature>
<feature type="non-terminal residue" evidence="2">
    <location>
        <position position="1"/>
    </location>
</feature>
<evidence type="ECO:0000313" key="2">
    <source>
        <dbReference type="EMBL" id="KAJ4435652.1"/>
    </source>
</evidence>
<feature type="compositionally biased region" description="Acidic residues" evidence="1">
    <location>
        <begin position="225"/>
        <end position="236"/>
    </location>
</feature>
<evidence type="ECO:0000256" key="1">
    <source>
        <dbReference type="SAM" id="MobiDB-lite"/>
    </source>
</evidence>
<protein>
    <submittedName>
        <fullName evidence="2">Uncharacterized protein</fullName>
    </submittedName>
</protein>
<comment type="caution">
    <text evidence="2">The sequence shown here is derived from an EMBL/GenBank/DDBJ whole genome shotgun (WGS) entry which is preliminary data.</text>
</comment>
<proteinExistence type="predicted"/>
<reference evidence="2 3" key="1">
    <citation type="journal article" date="2022" name="Allergy">
        <title>Genome assembly and annotation of Periplaneta americana reveal a comprehensive cockroach allergen profile.</title>
        <authorList>
            <person name="Wang L."/>
            <person name="Xiong Q."/>
            <person name="Saelim N."/>
            <person name="Wang L."/>
            <person name="Nong W."/>
            <person name="Wan A.T."/>
            <person name="Shi M."/>
            <person name="Liu X."/>
            <person name="Cao Q."/>
            <person name="Hui J.H.L."/>
            <person name="Sookrung N."/>
            <person name="Leung T.F."/>
            <person name="Tungtrongchitr A."/>
            <person name="Tsui S.K.W."/>
        </authorList>
    </citation>
    <scope>NUCLEOTIDE SEQUENCE [LARGE SCALE GENOMIC DNA]</scope>
    <source>
        <strain evidence="2">PWHHKU_190912</strain>
    </source>
</reference>
<feature type="compositionally biased region" description="Low complexity" evidence="1">
    <location>
        <begin position="262"/>
        <end position="274"/>
    </location>
</feature>
<name>A0ABQ8SPQ8_PERAM</name>
<gene>
    <name evidence="2" type="ORF">ANN_18268</name>
</gene>
<organism evidence="2 3">
    <name type="scientific">Periplaneta americana</name>
    <name type="common">American cockroach</name>
    <name type="synonym">Blatta americana</name>
    <dbReference type="NCBI Taxonomy" id="6978"/>
    <lineage>
        <taxon>Eukaryota</taxon>
        <taxon>Metazoa</taxon>
        <taxon>Ecdysozoa</taxon>
        <taxon>Arthropoda</taxon>
        <taxon>Hexapoda</taxon>
        <taxon>Insecta</taxon>
        <taxon>Pterygota</taxon>
        <taxon>Neoptera</taxon>
        <taxon>Polyneoptera</taxon>
        <taxon>Dictyoptera</taxon>
        <taxon>Blattodea</taxon>
        <taxon>Blattoidea</taxon>
        <taxon>Blattidae</taxon>
        <taxon>Blattinae</taxon>
        <taxon>Periplaneta</taxon>
    </lineage>
</organism>
<keyword evidence="3" id="KW-1185">Reference proteome</keyword>
<dbReference type="Proteomes" id="UP001148838">
    <property type="component" value="Unassembled WGS sequence"/>
</dbReference>
<feature type="compositionally biased region" description="Gly residues" evidence="1">
    <location>
        <begin position="237"/>
        <end position="255"/>
    </location>
</feature>